<dbReference type="Gene3D" id="3.40.50.1820">
    <property type="entry name" value="alpha/beta hydrolase"/>
    <property type="match status" value="1"/>
</dbReference>
<gene>
    <name evidence="5" type="ORF">A8F95_17760</name>
</gene>
<dbReference type="PANTHER" id="PTHR43798:SF31">
    <property type="entry name" value="AB HYDROLASE SUPERFAMILY PROTEIN YCLE"/>
    <property type="match status" value="1"/>
</dbReference>
<feature type="domain" description="Serine aminopeptidase S33" evidence="4">
    <location>
        <begin position="7"/>
        <end position="210"/>
    </location>
</feature>
<dbReference type="Pfam" id="PF12146">
    <property type="entry name" value="Hydrolase_4"/>
    <property type="match status" value="1"/>
</dbReference>
<protein>
    <submittedName>
        <fullName evidence="5">Carboxylesterase</fullName>
    </submittedName>
</protein>
<dbReference type="PIRSF" id="PIRSF017388">
    <property type="entry name" value="Esterase_lipase"/>
    <property type="match status" value="1"/>
</dbReference>
<feature type="active site" description="Charge relay system" evidence="2">
    <location>
        <position position="177"/>
    </location>
</feature>
<dbReference type="SUPFAM" id="SSF53474">
    <property type="entry name" value="alpha/beta-Hydrolases"/>
    <property type="match status" value="1"/>
</dbReference>
<keyword evidence="1" id="KW-0378">Hydrolase</keyword>
<evidence type="ECO:0000313" key="6">
    <source>
        <dbReference type="Proteomes" id="UP000092578"/>
    </source>
</evidence>
<organism evidence="5 6">
    <name type="scientific">Pseudobacillus wudalianchiensis</name>
    <dbReference type="NCBI Taxonomy" id="1743143"/>
    <lineage>
        <taxon>Bacteria</taxon>
        <taxon>Bacillati</taxon>
        <taxon>Bacillota</taxon>
        <taxon>Bacilli</taxon>
        <taxon>Bacillales</taxon>
        <taxon>Bacillaceae</taxon>
        <taxon>Pseudobacillus</taxon>
    </lineage>
</organism>
<comment type="caution">
    <text evidence="5">The sequence shown here is derived from an EMBL/GenBank/DDBJ whole genome shotgun (WGS) entry which is preliminary data.</text>
</comment>
<dbReference type="InterPro" id="IPR012354">
    <property type="entry name" value="Esterase_lipase"/>
</dbReference>
<keyword evidence="6" id="KW-1185">Reference proteome</keyword>
<feature type="active site" description="Charge relay system" evidence="2">
    <location>
        <position position="207"/>
    </location>
</feature>
<dbReference type="GO" id="GO:0016020">
    <property type="term" value="C:membrane"/>
    <property type="evidence" value="ECO:0007669"/>
    <property type="project" value="TreeGrafter"/>
</dbReference>
<evidence type="ECO:0000256" key="2">
    <source>
        <dbReference type="PIRSR" id="PIRSR017388-1"/>
    </source>
</evidence>
<feature type="active site" description="Nucleophile" evidence="2">
    <location>
        <position position="78"/>
    </location>
</feature>
<feature type="binding site" evidence="3">
    <location>
        <position position="10"/>
    </location>
    <ligand>
        <name>substrate</name>
    </ligand>
</feature>
<dbReference type="InterPro" id="IPR050266">
    <property type="entry name" value="AB_hydrolase_sf"/>
</dbReference>
<dbReference type="InterPro" id="IPR022742">
    <property type="entry name" value="Hydrolase_4"/>
</dbReference>
<dbReference type="AlphaFoldDB" id="A0A1B9AAT1"/>
<dbReference type="Proteomes" id="UP000092578">
    <property type="component" value="Unassembled WGS sequence"/>
</dbReference>
<evidence type="ECO:0000259" key="4">
    <source>
        <dbReference type="Pfam" id="PF12146"/>
    </source>
</evidence>
<evidence type="ECO:0000256" key="1">
    <source>
        <dbReference type="ARBA" id="ARBA00022801"/>
    </source>
</evidence>
<proteinExistence type="predicted"/>
<evidence type="ECO:0000256" key="3">
    <source>
        <dbReference type="PIRSR" id="PIRSR017388-2"/>
    </source>
</evidence>
<sequence>MIGCLCIHGFTGAPYEVEPLAEYLHEKTTWRIVVPTLPGHGETLSLKGITYKQWIECAEKEMEKLLVECETVDVIGFSMGGLIAAYLAEKYPVEKLILLSAAAKYINVGQLLKDIKQMWKDMRSGTLSENELFLRYKNKFLFTPISAAWQFRKMAACSKPLFAKIQTPTFIAQGLADGIVPPKSAEYIYRRLPSRHKEIYYVPHAKHHICHTGEKEQLFEKVFTFLKGSSRVI</sequence>
<feature type="binding site" evidence="3">
    <location>
        <position position="79"/>
    </location>
    <ligand>
        <name>substrate</name>
    </ligand>
</feature>
<dbReference type="PANTHER" id="PTHR43798">
    <property type="entry name" value="MONOACYLGLYCEROL LIPASE"/>
    <property type="match status" value="1"/>
</dbReference>
<reference evidence="6" key="1">
    <citation type="submission" date="2016-05" db="EMBL/GenBank/DDBJ databases">
        <authorList>
            <person name="Liu B."/>
            <person name="Wang J."/>
            <person name="Zhu Y."/>
            <person name="Liu G."/>
            <person name="Chen Q."/>
            <person name="Chen Z."/>
            <person name="Lan J."/>
            <person name="Che J."/>
            <person name="Ge C."/>
            <person name="Shi H."/>
            <person name="Pan Z."/>
            <person name="Liu X."/>
        </authorList>
    </citation>
    <scope>NUCLEOTIDE SEQUENCE [LARGE SCALE GENOMIC DNA]</scope>
    <source>
        <strain evidence="6">FJAT-27215</strain>
    </source>
</reference>
<dbReference type="GO" id="GO:0052689">
    <property type="term" value="F:carboxylic ester hydrolase activity"/>
    <property type="evidence" value="ECO:0007669"/>
    <property type="project" value="InterPro"/>
</dbReference>
<dbReference type="EMBL" id="MAYT01000032">
    <property type="protein sequence ID" value="OCA80947.1"/>
    <property type="molecule type" value="Genomic_DNA"/>
</dbReference>
<dbReference type="InterPro" id="IPR029058">
    <property type="entry name" value="AB_hydrolase_fold"/>
</dbReference>
<evidence type="ECO:0000313" key="5">
    <source>
        <dbReference type="EMBL" id="OCA80947.1"/>
    </source>
</evidence>
<name>A0A1B9AAT1_9BACI</name>
<accession>A0A1B9AAT1</accession>